<feature type="compositionally biased region" description="Gly residues" evidence="1">
    <location>
        <begin position="263"/>
        <end position="272"/>
    </location>
</feature>
<accession>A0A7H4LE26</accession>
<dbReference type="Proteomes" id="UP000280104">
    <property type="component" value="Chromosome II"/>
</dbReference>
<dbReference type="Pfam" id="PF14223">
    <property type="entry name" value="Retrotran_gag_2"/>
    <property type="match status" value="1"/>
</dbReference>
<dbReference type="EMBL" id="LS480641">
    <property type="protein sequence ID" value="SPT16864.1"/>
    <property type="molecule type" value="Genomic_DNA"/>
</dbReference>
<protein>
    <submittedName>
        <fullName evidence="2">Uncharacterized protein</fullName>
    </submittedName>
</protein>
<name>A0A7H4LE26_WHEAT</name>
<evidence type="ECO:0000256" key="1">
    <source>
        <dbReference type="SAM" id="MobiDB-lite"/>
    </source>
</evidence>
<evidence type="ECO:0000313" key="3">
    <source>
        <dbReference type="Proteomes" id="UP000280104"/>
    </source>
</evidence>
<dbReference type="PANTHER" id="PTHR47481:SF31">
    <property type="entry name" value="OS01G0873500 PROTEIN"/>
    <property type="match status" value="1"/>
</dbReference>
<proteinExistence type="predicted"/>
<dbReference type="PANTHER" id="PTHR47481">
    <property type="match status" value="1"/>
</dbReference>
<feature type="region of interest" description="Disordered" evidence="1">
    <location>
        <begin position="215"/>
        <end position="293"/>
    </location>
</feature>
<gene>
    <name evidence="2" type="ORF">CAMPLR22A2D_LOCUS1464</name>
</gene>
<evidence type="ECO:0000313" key="2">
    <source>
        <dbReference type="EMBL" id="SPT16864.1"/>
    </source>
</evidence>
<reference evidence="2 3" key="1">
    <citation type="submission" date="2018-05" db="EMBL/GenBank/DDBJ databases">
        <authorList>
            <person name="Thind KAUR A."/>
        </authorList>
    </citation>
    <scope>NUCLEOTIDE SEQUENCE [LARGE SCALE GENOMIC DNA]</scope>
</reference>
<feature type="compositionally biased region" description="Gly residues" evidence="1">
    <location>
        <begin position="232"/>
        <end position="247"/>
    </location>
</feature>
<dbReference type="AlphaFoldDB" id="A0A7H4LE26"/>
<sequence length="293" mass="31253">MSSSGSSQIGLNHQVTEKLTRTNYVLWRVQITPQLRGAGVFGYADGSTPEPACFLPGKDKDGKDSTEPNPLHPIWVREDQQVLGYLLNNLSKEVLVQVTAITTTHALWTTLAAMFSSQSLNRINNIRTALLHAQKGTQPVATFFAHMHGLVDELAAAGKPLQDDEVVSYIIHALDMEYQPLVSALDARTSPVTLDELFTMLSNFNRRMALYQGSGGFKSSANAASRGRGGRRGGPPHGTARSGGGGNSSNPRAGHSPSTNSNGRGGGGGRGSNGARLDLRQARVQRSGLLVPL</sequence>
<organism evidence="2 3">
    <name type="scientific">Triticum aestivum</name>
    <name type="common">Wheat</name>
    <dbReference type="NCBI Taxonomy" id="4565"/>
    <lineage>
        <taxon>Eukaryota</taxon>
        <taxon>Viridiplantae</taxon>
        <taxon>Streptophyta</taxon>
        <taxon>Embryophyta</taxon>
        <taxon>Tracheophyta</taxon>
        <taxon>Spermatophyta</taxon>
        <taxon>Magnoliopsida</taxon>
        <taxon>Liliopsida</taxon>
        <taxon>Poales</taxon>
        <taxon>Poaceae</taxon>
        <taxon>BOP clade</taxon>
        <taxon>Pooideae</taxon>
        <taxon>Triticodae</taxon>
        <taxon>Triticeae</taxon>
        <taxon>Triticinae</taxon>
        <taxon>Triticum</taxon>
    </lineage>
</organism>